<gene>
    <name evidence="1" type="ORF">QFC24_006482</name>
</gene>
<organism evidence="1 2">
    <name type="scientific">Naganishia onofrii</name>
    <dbReference type="NCBI Taxonomy" id="1851511"/>
    <lineage>
        <taxon>Eukaryota</taxon>
        <taxon>Fungi</taxon>
        <taxon>Dikarya</taxon>
        <taxon>Basidiomycota</taxon>
        <taxon>Agaricomycotina</taxon>
        <taxon>Tremellomycetes</taxon>
        <taxon>Filobasidiales</taxon>
        <taxon>Filobasidiaceae</taxon>
        <taxon>Naganishia</taxon>
    </lineage>
</organism>
<protein>
    <submittedName>
        <fullName evidence="1">Uncharacterized protein</fullName>
    </submittedName>
</protein>
<dbReference type="EMBL" id="JASBWV010000032">
    <property type="protein sequence ID" value="KAJ9117386.1"/>
    <property type="molecule type" value="Genomic_DNA"/>
</dbReference>
<reference evidence="1" key="1">
    <citation type="submission" date="2023-04" db="EMBL/GenBank/DDBJ databases">
        <title>Draft Genome sequencing of Naganishia species isolated from polar environments using Oxford Nanopore Technology.</title>
        <authorList>
            <person name="Leo P."/>
            <person name="Venkateswaran K."/>
        </authorList>
    </citation>
    <scope>NUCLEOTIDE SEQUENCE</scope>
    <source>
        <strain evidence="1">DBVPG 5303</strain>
    </source>
</reference>
<proteinExistence type="predicted"/>
<accession>A0ACC2X2V9</accession>
<comment type="caution">
    <text evidence="1">The sequence shown here is derived from an EMBL/GenBank/DDBJ whole genome shotgun (WGS) entry which is preliminary data.</text>
</comment>
<name>A0ACC2X2V9_9TREE</name>
<evidence type="ECO:0000313" key="2">
    <source>
        <dbReference type="Proteomes" id="UP001234202"/>
    </source>
</evidence>
<sequence length="213" mass="23217">MDVDMDNADLFDAVDSVNHLESTYYERGYQEGFEHGKLHGLFEGRELGQEKCFDWWEELGFIEGQAMFWKRLAAAQSSGRIDGKKISIRTLKSIDQLLSLVSSFPTVNPTPDTTSTTIPPPPMTPPAEPSDDASEAAVPEGDLAGLMTRIRAKYRLVCSLVGVKPRLTVRNTAQGDVMADNAPVDAASGIEGASNNKGNQEAGPQVDSRLLQF</sequence>
<dbReference type="Proteomes" id="UP001234202">
    <property type="component" value="Unassembled WGS sequence"/>
</dbReference>
<keyword evidence="2" id="KW-1185">Reference proteome</keyword>
<evidence type="ECO:0000313" key="1">
    <source>
        <dbReference type="EMBL" id="KAJ9117386.1"/>
    </source>
</evidence>